<dbReference type="OrthoDB" id="3577449at2"/>
<dbReference type="EMBL" id="FRAP01000018">
    <property type="protein sequence ID" value="SHL10907.1"/>
    <property type="molecule type" value="Genomic_DNA"/>
</dbReference>
<dbReference type="CDD" id="cd07043">
    <property type="entry name" value="STAS_anti-anti-sigma_factors"/>
    <property type="match status" value="1"/>
</dbReference>
<sequence length="101" mass="10089">MSLSISTVPAGDGTATVVVDGEVDLATVGQLRAALGSAARTASGTVLDLTAASYFDSAAVKAVFEHADVLREIVVPAGGIVARVLAISGLDKHVAVRQTDG</sequence>
<dbReference type="Proteomes" id="UP000184363">
    <property type="component" value="Unassembled WGS sequence"/>
</dbReference>
<evidence type="ECO:0000313" key="2">
    <source>
        <dbReference type="EMBL" id="SHL10907.1"/>
    </source>
</evidence>
<dbReference type="STRING" id="1848.SAMN05443637_11875"/>
<dbReference type="SUPFAM" id="SSF52091">
    <property type="entry name" value="SpoIIaa-like"/>
    <property type="match status" value="1"/>
</dbReference>
<evidence type="ECO:0000313" key="3">
    <source>
        <dbReference type="Proteomes" id="UP000184363"/>
    </source>
</evidence>
<feature type="domain" description="STAS" evidence="1">
    <location>
        <begin position="4"/>
        <end position="101"/>
    </location>
</feature>
<reference evidence="2 3" key="1">
    <citation type="submission" date="2016-11" db="EMBL/GenBank/DDBJ databases">
        <authorList>
            <person name="Jaros S."/>
            <person name="Januszkiewicz K."/>
            <person name="Wedrychowicz H."/>
        </authorList>
    </citation>
    <scope>NUCLEOTIDE SEQUENCE [LARGE SCALE GENOMIC DNA]</scope>
    <source>
        <strain evidence="2 3">DSM 43832</strain>
    </source>
</reference>
<name>A0A1M6XY41_PSETH</name>
<accession>A0A1M6XY41</accession>
<organism evidence="2 3">
    <name type="scientific">Pseudonocardia thermophila</name>
    <dbReference type="NCBI Taxonomy" id="1848"/>
    <lineage>
        <taxon>Bacteria</taxon>
        <taxon>Bacillati</taxon>
        <taxon>Actinomycetota</taxon>
        <taxon>Actinomycetes</taxon>
        <taxon>Pseudonocardiales</taxon>
        <taxon>Pseudonocardiaceae</taxon>
        <taxon>Pseudonocardia</taxon>
    </lineage>
</organism>
<dbReference type="PROSITE" id="PS50801">
    <property type="entry name" value="STAS"/>
    <property type="match status" value="1"/>
</dbReference>
<dbReference type="InterPro" id="IPR036513">
    <property type="entry name" value="STAS_dom_sf"/>
</dbReference>
<protein>
    <submittedName>
        <fullName evidence="2">Anti-anti-sigma factor</fullName>
    </submittedName>
</protein>
<proteinExistence type="predicted"/>
<gene>
    <name evidence="2" type="ORF">SAMN05443637_11875</name>
</gene>
<dbReference type="RefSeq" id="WP_073459038.1">
    <property type="nucleotide sequence ID" value="NZ_CALGVN010000037.1"/>
</dbReference>
<dbReference type="Gene3D" id="3.30.750.24">
    <property type="entry name" value="STAS domain"/>
    <property type="match status" value="1"/>
</dbReference>
<evidence type="ECO:0000259" key="1">
    <source>
        <dbReference type="PROSITE" id="PS50801"/>
    </source>
</evidence>
<dbReference type="AlphaFoldDB" id="A0A1M6XY41"/>
<keyword evidence="3" id="KW-1185">Reference proteome</keyword>
<dbReference type="InterPro" id="IPR002645">
    <property type="entry name" value="STAS_dom"/>
</dbReference>
<dbReference type="Pfam" id="PF01740">
    <property type="entry name" value="STAS"/>
    <property type="match status" value="1"/>
</dbReference>